<evidence type="ECO:0000259" key="1">
    <source>
        <dbReference type="Pfam" id="PF12705"/>
    </source>
</evidence>
<dbReference type="InterPro" id="IPR038726">
    <property type="entry name" value="PDDEXK_AddAB-type"/>
</dbReference>
<dbReference type="EMBL" id="KP696447">
    <property type="protein sequence ID" value="AKA61496.1"/>
    <property type="molecule type" value="Genomic_DNA"/>
</dbReference>
<feature type="domain" description="PD-(D/E)XK endonuclease-like" evidence="1">
    <location>
        <begin position="4"/>
        <end position="233"/>
    </location>
</feature>
<name>A0A0E3JQ67_9CAUD</name>
<dbReference type="SUPFAM" id="SSF52980">
    <property type="entry name" value="Restriction endonuclease-like"/>
    <property type="match status" value="1"/>
</dbReference>
<gene>
    <name evidence="2" type="ORF">CPT_Stahl68</name>
</gene>
<reference evidence="2 3" key="1">
    <citation type="journal article" date="2015" name="Genome Announc.">
        <title>Complete Genome Sequence of Bacillus megaterium Siphophage Stahl.</title>
        <authorList>
            <person name="Brizendine A.M."/>
            <person name="Rousseau S."/>
            <person name="Hernandez A.C."/>
            <person name="Kuty Everett G.F."/>
        </authorList>
    </citation>
    <scope>NUCLEOTIDE SEQUENCE [LARGE SCALE GENOMIC DNA]</scope>
</reference>
<dbReference type="KEGG" id="vg:26647871"/>
<organism evidence="2 3">
    <name type="scientific">Bacillus phage Stahl</name>
    <dbReference type="NCBI Taxonomy" id="1610832"/>
    <lineage>
        <taxon>Viruses</taxon>
        <taxon>Duplodnaviria</taxon>
        <taxon>Heunggongvirae</taxon>
        <taxon>Uroviricota</taxon>
        <taxon>Caudoviricetes</taxon>
        <taxon>Slashvirus</taxon>
        <taxon>Slashvirus stahl</taxon>
    </lineage>
</organism>
<dbReference type="Gene3D" id="3.90.320.10">
    <property type="match status" value="1"/>
</dbReference>
<dbReference type="Proteomes" id="UP000033015">
    <property type="component" value="Segment"/>
</dbReference>
<evidence type="ECO:0000313" key="2">
    <source>
        <dbReference type="EMBL" id="AKA61496.1"/>
    </source>
</evidence>
<dbReference type="GeneID" id="26647871"/>
<evidence type="ECO:0000313" key="3">
    <source>
        <dbReference type="Proteomes" id="UP000033015"/>
    </source>
</evidence>
<dbReference type="InterPro" id="IPR011604">
    <property type="entry name" value="PDDEXK-like_dom_sf"/>
</dbReference>
<accession>A0A0E3JQ67</accession>
<dbReference type="Pfam" id="PF12705">
    <property type="entry name" value="PDDEXK_1"/>
    <property type="match status" value="1"/>
</dbReference>
<sequence length="241" mass="28538">MEYLSSSRIELHEQCGLYFGFKYIEKMDDLDNTVDWHADLGTLIHTIMEKLAKGEFEVFQAKNYFMQNYQYCYVPEEEYEKLYHLALSGIERKAYEISQLNVLDVEMEFTHSVQFGIPPIHGFVDCVYRDEKGIVIRDYKKSKPFEKSALKKKVQPYVYALAVYAKYGEMPYKFEFDFPLYDQQHTFVIDDVFMELAKLKVIGAWNKIKNSTFQANYSPFFCESFCTMRSVCPIYLKKNMS</sequence>
<protein>
    <submittedName>
        <fullName evidence="2">Nuclease</fullName>
    </submittedName>
</protein>
<dbReference type="RefSeq" id="YP_009203672.1">
    <property type="nucleotide sequence ID" value="NC_028856.1"/>
</dbReference>
<proteinExistence type="predicted"/>
<keyword evidence="3" id="KW-1185">Reference proteome</keyword>
<reference evidence="3" key="2">
    <citation type="submission" date="2015-01" db="EMBL/GenBank/DDBJ databases">
        <title>Complete Genome of Bacillus megaterium Siphophage Stahl.</title>
        <authorList>
            <person name="Brizendine A.M."/>
            <person name="Rousseau S."/>
            <person name="Hernandez A.C."/>
            <person name="Everett G.F.K."/>
        </authorList>
    </citation>
    <scope>NUCLEOTIDE SEQUENCE [LARGE SCALE GENOMIC DNA]</scope>
</reference>
<dbReference type="InterPro" id="IPR011335">
    <property type="entry name" value="Restrct_endonuc-II-like"/>
</dbReference>
<dbReference type="OrthoDB" id="7025at10239"/>